<dbReference type="Gene3D" id="1.10.10.10">
    <property type="entry name" value="Winged helix-like DNA-binding domain superfamily/Winged helix DNA-binding domain"/>
    <property type="match status" value="2"/>
</dbReference>
<dbReference type="PANTHER" id="PTHR12806:SF0">
    <property type="entry name" value="VACUOLAR-SORTING PROTEIN SNF8"/>
    <property type="match status" value="1"/>
</dbReference>
<dbReference type="InterPro" id="IPR036390">
    <property type="entry name" value="WH_DNA-bd_sf"/>
</dbReference>
<keyword evidence="2" id="KW-0175">Coiled coil</keyword>
<evidence type="ECO:0000256" key="1">
    <source>
        <dbReference type="ARBA" id="ARBA00009834"/>
    </source>
</evidence>
<dbReference type="AlphaFoldDB" id="A0A8J8P3R0"/>
<protein>
    <recommendedName>
        <fullName evidence="5">Vacuolar-sorting protein SNF8</fullName>
    </recommendedName>
</protein>
<comment type="similarity">
    <text evidence="1">Belongs to the SNF8 family.</text>
</comment>
<name>A0A8J8P3R0_HALGN</name>
<sequence length="274" mass="31178">MRRGVGIAGLKQNQALQQKLKEQGSEIEKQQLEEMTKQIAEFKNHLETFAVKHKKEISGNPVFRNQFLKMCKEIGVDPLTSNKGFWVDVLGVGDFYYELAIQIVNICIALRKKNGGFLEESECLQLLKKIRSSKAQEVSLKDLRKAVDSLHKLGSDFKIINTGQKRVICSVSVELSQDNLIVLQAAETNKGWITFSKLKVIQPQFNQKDRFQRAIDKLIQEGLAWVDEEPLADKSSQVNVYSTREDDGKVYWFPSLLESSSRESAEELTLLDQV</sequence>
<dbReference type="PANTHER" id="PTHR12806">
    <property type="entry name" value="EAP30 SUBUNIT OF ELL COMPLEX"/>
    <property type="match status" value="1"/>
</dbReference>
<keyword evidence="4" id="KW-1185">Reference proteome</keyword>
<evidence type="ECO:0000313" key="3">
    <source>
        <dbReference type="EMBL" id="TNV85061.1"/>
    </source>
</evidence>
<organism evidence="3 4">
    <name type="scientific">Halteria grandinella</name>
    <dbReference type="NCBI Taxonomy" id="5974"/>
    <lineage>
        <taxon>Eukaryota</taxon>
        <taxon>Sar</taxon>
        <taxon>Alveolata</taxon>
        <taxon>Ciliophora</taxon>
        <taxon>Intramacronucleata</taxon>
        <taxon>Spirotrichea</taxon>
        <taxon>Stichotrichia</taxon>
        <taxon>Sporadotrichida</taxon>
        <taxon>Halteriidae</taxon>
        <taxon>Halteria</taxon>
    </lineage>
</organism>
<dbReference type="GO" id="GO:0043328">
    <property type="term" value="P:protein transport to vacuole involved in ubiquitin-dependent protein catabolic process via the multivesicular body sorting pathway"/>
    <property type="evidence" value="ECO:0007669"/>
    <property type="project" value="TreeGrafter"/>
</dbReference>
<dbReference type="InterPro" id="IPR040608">
    <property type="entry name" value="Snf8/Vps36"/>
</dbReference>
<gene>
    <name evidence="3" type="ORF">FGO68_gene5224</name>
</gene>
<dbReference type="Proteomes" id="UP000785679">
    <property type="component" value="Unassembled WGS sequence"/>
</dbReference>
<dbReference type="Gene3D" id="6.10.140.180">
    <property type="match status" value="1"/>
</dbReference>
<evidence type="ECO:0000256" key="2">
    <source>
        <dbReference type="SAM" id="Coils"/>
    </source>
</evidence>
<proteinExistence type="inferred from homology"/>
<reference evidence="3" key="1">
    <citation type="submission" date="2019-06" db="EMBL/GenBank/DDBJ databases">
        <authorList>
            <person name="Zheng W."/>
        </authorList>
    </citation>
    <scope>NUCLEOTIDE SEQUENCE</scope>
    <source>
        <strain evidence="3">QDHG01</strain>
    </source>
</reference>
<dbReference type="InterPro" id="IPR016689">
    <property type="entry name" value="ESCRT-2_cplx_Snf8"/>
</dbReference>
<dbReference type="Pfam" id="PF04157">
    <property type="entry name" value="EAP30"/>
    <property type="match status" value="1"/>
</dbReference>
<accession>A0A8J8P3R0</accession>
<evidence type="ECO:0008006" key="5">
    <source>
        <dbReference type="Google" id="ProtNLM"/>
    </source>
</evidence>
<dbReference type="OrthoDB" id="283883at2759"/>
<comment type="caution">
    <text evidence="3">The sequence shown here is derived from an EMBL/GenBank/DDBJ whole genome shotgun (WGS) entry which is preliminary data.</text>
</comment>
<feature type="coiled-coil region" evidence="2">
    <location>
        <begin position="13"/>
        <end position="52"/>
    </location>
</feature>
<dbReference type="GO" id="GO:0000814">
    <property type="term" value="C:ESCRT II complex"/>
    <property type="evidence" value="ECO:0007669"/>
    <property type="project" value="InterPro"/>
</dbReference>
<evidence type="ECO:0000313" key="4">
    <source>
        <dbReference type="Proteomes" id="UP000785679"/>
    </source>
</evidence>
<dbReference type="InterPro" id="IPR036388">
    <property type="entry name" value="WH-like_DNA-bd_sf"/>
</dbReference>
<dbReference type="SUPFAM" id="SSF46785">
    <property type="entry name" value="Winged helix' DNA-binding domain"/>
    <property type="match status" value="1"/>
</dbReference>
<dbReference type="EMBL" id="RRYP01002186">
    <property type="protein sequence ID" value="TNV85061.1"/>
    <property type="molecule type" value="Genomic_DNA"/>
</dbReference>